<dbReference type="EMBL" id="FN654578">
    <property type="protein sequence ID" value="CBY35044.1"/>
    <property type="molecule type" value="Genomic_DNA"/>
</dbReference>
<feature type="compositionally biased region" description="Basic and acidic residues" evidence="6">
    <location>
        <begin position="112"/>
        <end position="131"/>
    </location>
</feature>
<dbReference type="PANTHER" id="PTHR16047">
    <property type="entry name" value="RFWD3 PROTEIN"/>
    <property type="match status" value="1"/>
</dbReference>
<dbReference type="PANTHER" id="PTHR16047:SF7">
    <property type="entry name" value="E3 UBIQUITIN-PROTEIN LIGASE RFWD3"/>
    <property type="match status" value="1"/>
</dbReference>
<protein>
    <recommendedName>
        <fullName evidence="7">RING-type domain-containing protein</fullName>
    </recommendedName>
</protein>
<evidence type="ECO:0000256" key="2">
    <source>
        <dbReference type="ARBA" id="ARBA00022771"/>
    </source>
</evidence>
<dbReference type="GO" id="GO:0004842">
    <property type="term" value="F:ubiquitin-protein transferase activity"/>
    <property type="evidence" value="ECO:0007669"/>
    <property type="project" value="InterPro"/>
</dbReference>
<gene>
    <name evidence="8" type="ORF">GSOID_T00026833001</name>
</gene>
<dbReference type="InterPro" id="IPR013083">
    <property type="entry name" value="Znf_RING/FYVE/PHD"/>
</dbReference>
<evidence type="ECO:0000256" key="6">
    <source>
        <dbReference type="SAM" id="MobiDB-lite"/>
    </source>
</evidence>
<proteinExistence type="predicted"/>
<dbReference type="InterPro" id="IPR037381">
    <property type="entry name" value="RFWD3"/>
</dbReference>
<dbReference type="InterPro" id="IPR001841">
    <property type="entry name" value="Znf_RING"/>
</dbReference>
<evidence type="ECO:0000256" key="1">
    <source>
        <dbReference type="ARBA" id="ARBA00022723"/>
    </source>
</evidence>
<reference evidence="8" key="1">
    <citation type="journal article" date="2010" name="Science">
        <title>Plasticity of animal genome architecture unmasked by rapid evolution of a pelagic tunicate.</title>
        <authorList>
            <person name="Denoeud F."/>
            <person name="Henriet S."/>
            <person name="Mungpakdee S."/>
            <person name="Aury J.M."/>
            <person name="Da Silva C."/>
            <person name="Brinkmann H."/>
            <person name="Mikhaleva J."/>
            <person name="Olsen L.C."/>
            <person name="Jubin C."/>
            <person name="Canestro C."/>
            <person name="Bouquet J.M."/>
            <person name="Danks G."/>
            <person name="Poulain J."/>
            <person name="Campsteijn C."/>
            <person name="Adamski M."/>
            <person name="Cross I."/>
            <person name="Yadetie F."/>
            <person name="Muffato M."/>
            <person name="Louis A."/>
            <person name="Butcher S."/>
            <person name="Tsagkogeorga G."/>
            <person name="Konrad A."/>
            <person name="Singh S."/>
            <person name="Jensen M.F."/>
            <person name="Cong E.H."/>
            <person name="Eikeseth-Otteraa H."/>
            <person name="Noel B."/>
            <person name="Anthouard V."/>
            <person name="Porcel B.M."/>
            <person name="Kachouri-Lafond R."/>
            <person name="Nishino A."/>
            <person name="Ugolini M."/>
            <person name="Chourrout P."/>
            <person name="Nishida H."/>
            <person name="Aasland R."/>
            <person name="Huzurbazar S."/>
            <person name="Westhof E."/>
            <person name="Delsuc F."/>
            <person name="Lehrach H."/>
            <person name="Reinhardt R."/>
            <person name="Weissenbach J."/>
            <person name="Roy S.W."/>
            <person name="Artiguenave F."/>
            <person name="Postlethwait J.H."/>
            <person name="Manak J.R."/>
            <person name="Thompson E.M."/>
            <person name="Jaillon O."/>
            <person name="Du Pasquier L."/>
            <person name="Boudinot P."/>
            <person name="Liberles D.A."/>
            <person name="Volff J.N."/>
            <person name="Philippe H."/>
            <person name="Lenhard B."/>
            <person name="Roest Crollius H."/>
            <person name="Wincker P."/>
            <person name="Chourrout D."/>
        </authorList>
    </citation>
    <scope>NUCLEOTIDE SEQUENCE [LARGE SCALE GENOMIC DNA]</scope>
</reference>
<dbReference type="Pfam" id="PF13639">
    <property type="entry name" value="zf-RING_2"/>
    <property type="match status" value="1"/>
</dbReference>
<dbReference type="GO" id="GO:0036297">
    <property type="term" value="P:interstrand cross-link repair"/>
    <property type="evidence" value="ECO:0007669"/>
    <property type="project" value="InterPro"/>
</dbReference>
<evidence type="ECO:0000256" key="4">
    <source>
        <dbReference type="PROSITE-ProRule" id="PRU00175"/>
    </source>
</evidence>
<dbReference type="Gene3D" id="3.30.40.10">
    <property type="entry name" value="Zinc/RING finger domain, C3HC4 (zinc finger)"/>
    <property type="match status" value="1"/>
</dbReference>
<feature type="domain" description="RING-type" evidence="7">
    <location>
        <begin position="239"/>
        <end position="281"/>
    </location>
</feature>
<dbReference type="GO" id="GO:0008270">
    <property type="term" value="F:zinc ion binding"/>
    <property type="evidence" value="ECO:0007669"/>
    <property type="project" value="UniProtKB-KW"/>
</dbReference>
<keyword evidence="2 4" id="KW-0863">Zinc-finger</keyword>
<keyword evidence="3" id="KW-0862">Zinc</keyword>
<dbReference type="GO" id="GO:0005634">
    <property type="term" value="C:nucleus"/>
    <property type="evidence" value="ECO:0007669"/>
    <property type="project" value="InterPro"/>
</dbReference>
<dbReference type="SUPFAM" id="SSF57850">
    <property type="entry name" value="RING/U-box"/>
    <property type="match status" value="1"/>
</dbReference>
<keyword evidence="5" id="KW-0175">Coiled coil</keyword>
<evidence type="ECO:0000313" key="8">
    <source>
        <dbReference type="EMBL" id="CBY35044.1"/>
    </source>
</evidence>
<accession>E4YHS4</accession>
<dbReference type="GO" id="GO:0016567">
    <property type="term" value="P:protein ubiquitination"/>
    <property type="evidence" value="ECO:0007669"/>
    <property type="project" value="InterPro"/>
</dbReference>
<sequence length="293" mass="33955">MQNTNDLCKNRLCDDCLFDMKSKSCSYKGCEFHFSSKSKLIIYTNDLMSLCFKCPEKLCRQNLHYEDFMAHTHSLPKNNLYDDSTDFRREYELSLVEAIRGEMSSRGLIAKKRSDSSEAEQKPKPDKKSFSKRLRELANEQEDQEANEIALKKEEVGNLRNLVSFQEKRINELMSDASDHAKIAISLANENESLKTELENAQDEISNLQNMKEKYNEMSNMFGRFNIEWMESKGLSPTCKICQEIYDTNEHFQTSLKCGHAFGESCIIKSFEINKRCPVCNKKSEIADLSRVY</sequence>
<name>E4YHS4_OIKDI</name>
<evidence type="ECO:0000259" key="7">
    <source>
        <dbReference type="PROSITE" id="PS50089"/>
    </source>
</evidence>
<dbReference type="Proteomes" id="UP000011014">
    <property type="component" value="Unassembled WGS sequence"/>
</dbReference>
<feature type="coiled-coil region" evidence="5">
    <location>
        <begin position="184"/>
        <end position="221"/>
    </location>
</feature>
<dbReference type="PROSITE" id="PS50089">
    <property type="entry name" value="ZF_RING_2"/>
    <property type="match status" value="1"/>
</dbReference>
<dbReference type="AlphaFoldDB" id="E4YHS4"/>
<organism evidence="8">
    <name type="scientific">Oikopleura dioica</name>
    <name type="common">Tunicate</name>
    <dbReference type="NCBI Taxonomy" id="34765"/>
    <lineage>
        <taxon>Eukaryota</taxon>
        <taxon>Metazoa</taxon>
        <taxon>Chordata</taxon>
        <taxon>Tunicata</taxon>
        <taxon>Appendicularia</taxon>
        <taxon>Copelata</taxon>
        <taxon>Oikopleuridae</taxon>
        <taxon>Oikopleura</taxon>
    </lineage>
</organism>
<keyword evidence="1" id="KW-0479">Metal-binding</keyword>
<evidence type="ECO:0000256" key="3">
    <source>
        <dbReference type="ARBA" id="ARBA00022833"/>
    </source>
</evidence>
<feature type="region of interest" description="Disordered" evidence="6">
    <location>
        <begin position="107"/>
        <end position="131"/>
    </location>
</feature>
<evidence type="ECO:0000256" key="5">
    <source>
        <dbReference type="SAM" id="Coils"/>
    </source>
</evidence>